<dbReference type="InterPro" id="IPR044957">
    <property type="entry name" value="Ribosomal_bL32_bact"/>
</dbReference>
<keyword evidence="7" id="KW-1185">Reference proteome</keyword>
<evidence type="ECO:0000256" key="3">
    <source>
        <dbReference type="ARBA" id="ARBA00023274"/>
    </source>
</evidence>
<dbReference type="PANTHER" id="PTHR35534">
    <property type="entry name" value="50S RIBOSOMAL PROTEIN L32"/>
    <property type="match status" value="1"/>
</dbReference>
<dbReference type="InterPro" id="IPR011332">
    <property type="entry name" value="Ribosomal_zn-bd"/>
</dbReference>
<dbReference type="PANTHER" id="PTHR35534:SF1">
    <property type="entry name" value="LARGE RIBOSOMAL SUBUNIT PROTEIN BL32"/>
    <property type="match status" value="1"/>
</dbReference>
<organism evidence="6 7">
    <name type="scientific">Lujinxingia litoralis</name>
    <dbReference type="NCBI Taxonomy" id="2211119"/>
    <lineage>
        <taxon>Bacteria</taxon>
        <taxon>Deltaproteobacteria</taxon>
        <taxon>Bradymonadales</taxon>
        <taxon>Lujinxingiaceae</taxon>
        <taxon>Lujinxingia</taxon>
    </lineage>
</organism>
<evidence type="ECO:0000256" key="1">
    <source>
        <dbReference type="ARBA" id="ARBA00008560"/>
    </source>
</evidence>
<dbReference type="GO" id="GO:0006412">
    <property type="term" value="P:translation"/>
    <property type="evidence" value="ECO:0007669"/>
    <property type="project" value="UniProtKB-UniRule"/>
</dbReference>
<dbReference type="RefSeq" id="WP_111727862.1">
    <property type="nucleotide sequence ID" value="NZ_QHKO01000001.1"/>
</dbReference>
<dbReference type="OrthoDB" id="9801927at2"/>
<keyword evidence="2 5" id="KW-0689">Ribosomal protein</keyword>
<dbReference type="Pfam" id="PF01783">
    <property type="entry name" value="Ribosomal_L32p"/>
    <property type="match status" value="1"/>
</dbReference>
<evidence type="ECO:0000313" key="7">
    <source>
        <dbReference type="Proteomes" id="UP000249169"/>
    </source>
</evidence>
<dbReference type="InterPro" id="IPR002677">
    <property type="entry name" value="Ribosomal_bL32"/>
</dbReference>
<dbReference type="EMBL" id="QHKO01000001">
    <property type="protein sequence ID" value="RAL24690.1"/>
    <property type="molecule type" value="Genomic_DNA"/>
</dbReference>
<dbReference type="GO" id="GO:0003735">
    <property type="term" value="F:structural constituent of ribosome"/>
    <property type="evidence" value="ECO:0007669"/>
    <property type="project" value="InterPro"/>
</dbReference>
<comment type="caution">
    <text evidence="6">The sequence shown here is derived from an EMBL/GenBank/DDBJ whole genome shotgun (WGS) entry which is preliminary data.</text>
</comment>
<protein>
    <recommendedName>
        <fullName evidence="4 5">Large ribosomal subunit protein bL32</fullName>
    </recommendedName>
</protein>
<reference evidence="6 7" key="1">
    <citation type="submission" date="2018-05" db="EMBL/GenBank/DDBJ databases">
        <title>Lujinxingia marina gen. nov. sp. nov., a new facultative anaerobic member of the class Deltaproteobacteria, and proposal of Lujinxingaceae fam. nov.</title>
        <authorList>
            <person name="Li C.-M."/>
        </authorList>
    </citation>
    <scope>NUCLEOTIDE SEQUENCE [LARGE SCALE GENOMIC DNA]</scope>
    <source>
        <strain evidence="6 7">B210</strain>
    </source>
</reference>
<sequence>MAVPKKRKSQAKTRSRRANHDKLTAIKLQRCPQCYAPKRSHRACADCGFYGEEQVVEVWEQY</sequence>
<name>A0A328CAY2_9DELT</name>
<dbReference type="HAMAP" id="MF_00340">
    <property type="entry name" value="Ribosomal_bL32"/>
    <property type="match status" value="1"/>
</dbReference>
<evidence type="ECO:0000313" key="6">
    <source>
        <dbReference type="EMBL" id="RAL24690.1"/>
    </source>
</evidence>
<evidence type="ECO:0000256" key="5">
    <source>
        <dbReference type="HAMAP-Rule" id="MF_00340"/>
    </source>
</evidence>
<evidence type="ECO:0000256" key="4">
    <source>
        <dbReference type="ARBA" id="ARBA00035178"/>
    </source>
</evidence>
<dbReference type="SUPFAM" id="SSF57829">
    <property type="entry name" value="Zn-binding ribosomal proteins"/>
    <property type="match status" value="1"/>
</dbReference>
<keyword evidence="3 5" id="KW-0687">Ribonucleoprotein</keyword>
<dbReference type="NCBIfam" id="TIGR01031">
    <property type="entry name" value="rpmF_bact"/>
    <property type="match status" value="1"/>
</dbReference>
<proteinExistence type="inferred from homology"/>
<accession>A0A328CAY2</accession>
<gene>
    <name evidence="5" type="primary">rpmF</name>
    <name evidence="6" type="ORF">DL240_00325</name>
</gene>
<dbReference type="AlphaFoldDB" id="A0A328CAY2"/>
<comment type="similarity">
    <text evidence="1 5">Belongs to the bacterial ribosomal protein bL32 family.</text>
</comment>
<evidence type="ECO:0000256" key="2">
    <source>
        <dbReference type="ARBA" id="ARBA00022980"/>
    </source>
</evidence>
<dbReference type="Proteomes" id="UP000249169">
    <property type="component" value="Unassembled WGS sequence"/>
</dbReference>
<dbReference type="GO" id="GO:0015934">
    <property type="term" value="C:large ribosomal subunit"/>
    <property type="evidence" value="ECO:0007669"/>
    <property type="project" value="InterPro"/>
</dbReference>